<evidence type="ECO:0000256" key="3">
    <source>
        <dbReference type="ARBA" id="ARBA00029509"/>
    </source>
</evidence>
<comment type="function">
    <text evidence="4">Involved in nonsense-mediated decay (NMD) of mRNAs containing premature stop codons.</text>
</comment>
<evidence type="ECO:0000256" key="1">
    <source>
        <dbReference type="ARBA" id="ARBA00006443"/>
    </source>
</evidence>
<dbReference type="STRING" id="31234.E3NEQ4"/>
<evidence type="ECO:0000256" key="5">
    <source>
        <dbReference type="SAM" id="MobiDB-lite"/>
    </source>
</evidence>
<dbReference type="Proteomes" id="UP000008281">
    <property type="component" value="Unassembled WGS sequence"/>
</dbReference>
<evidence type="ECO:0000313" key="6">
    <source>
        <dbReference type="EMBL" id="EFO94737.1"/>
    </source>
</evidence>
<evidence type="ECO:0000313" key="7">
    <source>
        <dbReference type="Proteomes" id="UP000008281"/>
    </source>
</evidence>
<protein>
    <recommendedName>
        <fullName evidence="3 4">Nonsense-mediated mRNA decay factor SMG8</fullName>
    </recommendedName>
</protein>
<evidence type="ECO:0000256" key="4">
    <source>
        <dbReference type="RuleBase" id="RU367133"/>
    </source>
</evidence>
<dbReference type="AlphaFoldDB" id="E3NEQ4"/>
<feature type="compositionally biased region" description="Polar residues" evidence="5">
    <location>
        <begin position="592"/>
        <end position="602"/>
    </location>
</feature>
<dbReference type="OMA" id="MHSGCPK"/>
<name>E3NEQ4_CAERE</name>
<accession>E3NEQ4</accession>
<keyword evidence="7" id="KW-1185">Reference proteome</keyword>
<dbReference type="EMBL" id="DS268625">
    <property type="protein sequence ID" value="EFO94737.1"/>
    <property type="molecule type" value="Genomic_DNA"/>
</dbReference>
<keyword evidence="2 4" id="KW-0866">Nonsense-mediated mRNA decay</keyword>
<feature type="region of interest" description="Disordered" evidence="5">
    <location>
        <begin position="547"/>
        <end position="624"/>
    </location>
</feature>
<comment type="similarity">
    <text evidence="1 4">Belongs to the SMG8 family.</text>
</comment>
<evidence type="ECO:0000256" key="2">
    <source>
        <dbReference type="ARBA" id="ARBA00023161"/>
    </source>
</evidence>
<proteinExistence type="inferred from homology"/>
<dbReference type="InterPro" id="IPR019354">
    <property type="entry name" value="SMG8-like"/>
</dbReference>
<gene>
    <name evidence="6" type="primary">Cre-smg-8</name>
    <name evidence="6" type="ORF">CRE_11489</name>
</gene>
<sequence>MNVSEWLEQSKTVYKAQLDTKIKVIGIIGKDYPDHGKGDNINCYLRENVFPVTTGENETCSISAHFSDDEQILFLVMNGADDVANIRKCLNSENRKTTNYFDAMAESESQEMRMLHFLFISCHFIIIFEQTSRIDLEFMRFLKKVNSLRLQLRKKVNKLLVSSGLRDVSFNNRTMTNSESEGRMVIPRLLVAFQRNNIRPDVNVNKKRSARNFAKLFKQELYEKLEKNLDNQLTDILKLYDLIDCGANSLCQLNETIPIVHLLNPNIVKRDIVSEMFEIFMAEAENTKLTGNNHKLASNNSFVKFLEDNFRSERNEITLENVIKVMTTLQCVLDGSLEENPDSTVTQMQSFIKRIQTDHLEEARRLYTNEKRPISGERRGFRMTDMEVTEPVRIRSKEEHQMRFNEATLYIESVVGVNSPQILSEMQAQCNEMWQSDLRACESISMMGHPCIKKVHPTYGDQTAPESRWTSHDASNTSVGTCICGKKQMVRQEPFSVKEANCDFYENPEFKCCKRLWRYQFQLYQEDTEEKDDIMWADRESNSLRAAKKMAQREDELAEETIDDLDIPESLRESESSSEFTDSDEDEDIRVQSASDSLSDTDSFIRPNSRREELTSSAKTERDLAVEHAKRMQKLEKSGKMDEFLMGVPNSLTAGKLPIFPSFFLTCLGDSSIYKHAGGLKDQPNFKMGGEYLSPAVVFLDVNPDVWARDVNKMRSEDSSRKCGKEQKDDVPRVKLFVGFEYECSRGHRFFVDHRGEPIIYSKGSSIIRESTHRASLGDVLDSDLPLRRPCTCRKLPLKSAQLQKIHVVTPKAPVHISINPKMLVPGHEGVYGTGQEPLELHHSKYYILHLPVVYSGPSGTWMPEEYSSDKQGTLRKGAIKVVYKPVLSFRW</sequence>
<feature type="compositionally biased region" description="Acidic residues" evidence="5">
    <location>
        <begin position="556"/>
        <end position="567"/>
    </location>
</feature>
<feature type="compositionally biased region" description="Basic and acidic residues" evidence="5">
    <location>
        <begin position="609"/>
        <end position="624"/>
    </location>
</feature>
<dbReference type="InParanoid" id="E3NEQ4"/>
<dbReference type="Pfam" id="PF10220">
    <property type="entry name" value="Smg8_Smg9"/>
    <property type="match status" value="1"/>
</dbReference>
<dbReference type="eggNOG" id="KOG3692">
    <property type="taxonomic scope" value="Eukaryota"/>
</dbReference>
<reference evidence="6" key="1">
    <citation type="submission" date="2007-07" db="EMBL/GenBank/DDBJ databases">
        <title>PCAP assembly of the Caenorhabditis remanei genome.</title>
        <authorList>
            <consortium name="The Caenorhabditis remanei Sequencing Consortium"/>
            <person name="Wilson R.K."/>
        </authorList>
    </citation>
    <scope>NUCLEOTIDE SEQUENCE [LARGE SCALE GENOMIC DNA]</scope>
    <source>
        <strain evidence="6">PB4641</strain>
    </source>
</reference>
<dbReference type="FunCoup" id="E3NEQ4">
    <property type="interactions" value="1503"/>
</dbReference>
<dbReference type="OrthoDB" id="63589at2759"/>
<dbReference type="HOGENOM" id="CLU_375675_0_0_1"/>
<dbReference type="GO" id="GO:0000184">
    <property type="term" value="P:nuclear-transcribed mRNA catabolic process, nonsense-mediated decay"/>
    <property type="evidence" value="ECO:0007669"/>
    <property type="project" value="UniProtKB-UniRule"/>
</dbReference>
<organism evidence="7">
    <name type="scientific">Caenorhabditis remanei</name>
    <name type="common">Caenorhabditis vulgaris</name>
    <dbReference type="NCBI Taxonomy" id="31234"/>
    <lineage>
        <taxon>Eukaryota</taxon>
        <taxon>Metazoa</taxon>
        <taxon>Ecdysozoa</taxon>
        <taxon>Nematoda</taxon>
        <taxon>Chromadorea</taxon>
        <taxon>Rhabditida</taxon>
        <taxon>Rhabditina</taxon>
        <taxon>Rhabditomorpha</taxon>
        <taxon>Rhabditoidea</taxon>
        <taxon>Rhabditidae</taxon>
        <taxon>Peloderinae</taxon>
        <taxon>Caenorhabditis</taxon>
    </lineage>
</organism>
<dbReference type="PANTHER" id="PTHR13091:SF0">
    <property type="entry name" value="NONSENSE-MEDIATED MRNA DECAY FACTOR SMG8"/>
    <property type="match status" value="1"/>
</dbReference>
<dbReference type="PANTHER" id="PTHR13091">
    <property type="entry name" value="AMPLIFIED IN BREAST CANCER 2-RELATED"/>
    <property type="match status" value="1"/>
</dbReference>